<dbReference type="Proteomes" id="UP000320580">
    <property type="component" value="Chromosome"/>
</dbReference>
<dbReference type="EMBL" id="CP042266">
    <property type="protein sequence ID" value="QDY78387.1"/>
    <property type="molecule type" value="Genomic_DNA"/>
</dbReference>
<dbReference type="AlphaFoldDB" id="A0A5B8JAI0"/>
<evidence type="ECO:0000313" key="1">
    <source>
        <dbReference type="EMBL" id="QDY78387.1"/>
    </source>
</evidence>
<dbReference type="OrthoDB" id="3378006at2"/>
<keyword evidence="2" id="KW-1185">Reference proteome</keyword>
<sequence length="245" mass="27477">MEEISNRSESPGESFETYYSDVLACGGLGSAIVRAARENGLVVESDSADPEAEGQELKSAVFDSPRGPITVGVGFGERRFRIVLESGKRFFHWASGSAHDLVDVARVIHSWRAGLLLEGLVETYPFMAATRLGQGWENGDFITVQWDIVAADSDFADYREVIRLMRSSERLRRLFPYFSHWVLRLTDDPGNADSWTIFIRRDPAGSYELWSSYGAEGRQRYGGVEELVDATVELLGDRRGRSWLP</sequence>
<gene>
    <name evidence="1" type="ORF">FQU76_19930</name>
</gene>
<organism evidence="1 2">
    <name type="scientific">Streptomyces qinzhouensis</name>
    <dbReference type="NCBI Taxonomy" id="2599401"/>
    <lineage>
        <taxon>Bacteria</taxon>
        <taxon>Bacillati</taxon>
        <taxon>Actinomycetota</taxon>
        <taxon>Actinomycetes</taxon>
        <taxon>Kitasatosporales</taxon>
        <taxon>Streptomycetaceae</taxon>
        <taxon>Streptomyces</taxon>
    </lineage>
</organism>
<accession>A0A5B8JAI0</accession>
<name>A0A5B8JAI0_9ACTN</name>
<dbReference type="InterPro" id="IPR045682">
    <property type="entry name" value="DUF6193"/>
</dbReference>
<proteinExistence type="predicted"/>
<reference evidence="1 2" key="1">
    <citation type="submission" date="2019-07" db="EMBL/GenBank/DDBJ databases">
        <authorList>
            <person name="Zhu P."/>
        </authorList>
    </citation>
    <scope>NUCLEOTIDE SEQUENCE [LARGE SCALE GENOMIC DNA]</scope>
    <source>
        <strain evidence="1 2">SSL-25</strain>
    </source>
</reference>
<evidence type="ECO:0000313" key="2">
    <source>
        <dbReference type="Proteomes" id="UP000320580"/>
    </source>
</evidence>
<dbReference type="Pfam" id="PF19692">
    <property type="entry name" value="DUF6193"/>
    <property type="match status" value="1"/>
</dbReference>
<dbReference type="RefSeq" id="WP_146481702.1">
    <property type="nucleotide sequence ID" value="NZ_CP042266.1"/>
</dbReference>
<protein>
    <submittedName>
        <fullName evidence="1">Uncharacterized protein</fullName>
    </submittedName>
</protein>
<dbReference type="KEGG" id="sqz:FQU76_19930"/>